<keyword evidence="3" id="KW-0378">Hydrolase</keyword>
<protein>
    <submittedName>
        <fullName evidence="8">C40 family peptidase</fullName>
    </submittedName>
</protein>
<evidence type="ECO:0000256" key="5">
    <source>
        <dbReference type="SAM" id="MobiDB-lite"/>
    </source>
</evidence>
<feature type="signal peptide" evidence="6">
    <location>
        <begin position="1"/>
        <end position="32"/>
    </location>
</feature>
<evidence type="ECO:0000256" key="3">
    <source>
        <dbReference type="ARBA" id="ARBA00022801"/>
    </source>
</evidence>
<accession>A0ABT4CGG7</accession>
<sequence>MPATPRTVRALALALAGIGLSASTMSALPASAATGGSTSDNTSTTTTAKTTQKAARVSAARRVANRVQTARDIALRQRGDAYAYGAAGPNAFDCSGLIRYSYSRAGLAVPRTSSAQAGAVRRIAKNDLRSGDLMFFYGGGGVYHAAIFLRWSHGHAVMLHSPGSGQRVRVAVPWTSSWFAGTVRRA</sequence>
<comment type="caution">
    <text evidence="8">The sequence shown here is derived from an EMBL/GenBank/DDBJ whole genome shotgun (WGS) entry which is preliminary data.</text>
</comment>
<keyword evidence="9" id="KW-1185">Reference proteome</keyword>
<dbReference type="Gene3D" id="3.90.1720.10">
    <property type="entry name" value="endopeptidase domain like (from Nostoc punctiforme)"/>
    <property type="match status" value="1"/>
</dbReference>
<keyword evidence="6" id="KW-0732">Signal</keyword>
<comment type="similarity">
    <text evidence="1">Belongs to the peptidase C40 family.</text>
</comment>
<dbReference type="EMBL" id="JAPPUX010000003">
    <property type="protein sequence ID" value="MCY4727254.1"/>
    <property type="molecule type" value="Genomic_DNA"/>
</dbReference>
<dbReference type="RefSeq" id="WP_268112207.1">
    <property type="nucleotide sequence ID" value="NZ_JAPPUX010000003.1"/>
</dbReference>
<evidence type="ECO:0000313" key="9">
    <source>
        <dbReference type="Proteomes" id="UP001074726"/>
    </source>
</evidence>
<evidence type="ECO:0000313" key="8">
    <source>
        <dbReference type="EMBL" id="MCY4727254.1"/>
    </source>
</evidence>
<dbReference type="Proteomes" id="UP001074726">
    <property type="component" value="Unassembled WGS sequence"/>
</dbReference>
<proteinExistence type="inferred from homology"/>
<dbReference type="InterPro" id="IPR051794">
    <property type="entry name" value="PG_Endopeptidase_C40"/>
</dbReference>
<keyword evidence="2" id="KW-0645">Protease</keyword>
<dbReference type="InterPro" id="IPR038765">
    <property type="entry name" value="Papain-like_cys_pep_sf"/>
</dbReference>
<evidence type="ECO:0000256" key="2">
    <source>
        <dbReference type="ARBA" id="ARBA00022670"/>
    </source>
</evidence>
<gene>
    <name evidence="8" type="ORF">NYO98_13280</name>
</gene>
<feature type="chain" id="PRO_5046821937" evidence="6">
    <location>
        <begin position="33"/>
        <end position="186"/>
    </location>
</feature>
<dbReference type="PANTHER" id="PTHR47359">
    <property type="entry name" value="PEPTIDOGLYCAN DL-ENDOPEPTIDASE CWLO"/>
    <property type="match status" value="1"/>
</dbReference>
<evidence type="ECO:0000256" key="1">
    <source>
        <dbReference type="ARBA" id="ARBA00007074"/>
    </source>
</evidence>
<dbReference type="Pfam" id="PF00877">
    <property type="entry name" value="NLPC_P60"/>
    <property type="match status" value="1"/>
</dbReference>
<dbReference type="PROSITE" id="PS51935">
    <property type="entry name" value="NLPC_P60"/>
    <property type="match status" value="1"/>
</dbReference>
<dbReference type="InterPro" id="IPR000064">
    <property type="entry name" value="NLP_P60_dom"/>
</dbReference>
<name>A0ABT4CGG7_9ACTN</name>
<dbReference type="PANTHER" id="PTHR47359:SF3">
    <property type="entry name" value="NLP_P60 DOMAIN-CONTAINING PROTEIN-RELATED"/>
    <property type="match status" value="1"/>
</dbReference>
<evidence type="ECO:0000256" key="4">
    <source>
        <dbReference type="ARBA" id="ARBA00022807"/>
    </source>
</evidence>
<feature type="domain" description="NlpC/P60" evidence="7">
    <location>
        <begin position="64"/>
        <end position="186"/>
    </location>
</feature>
<keyword evidence="4" id="KW-0788">Thiol protease</keyword>
<evidence type="ECO:0000256" key="6">
    <source>
        <dbReference type="SAM" id="SignalP"/>
    </source>
</evidence>
<dbReference type="SUPFAM" id="SSF54001">
    <property type="entry name" value="Cysteine proteinases"/>
    <property type="match status" value="1"/>
</dbReference>
<reference evidence="8" key="1">
    <citation type="submission" date="2022-08" db="EMBL/GenBank/DDBJ databases">
        <title>Genome sequencing of Nocardioides sp. STR2.</title>
        <authorList>
            <person name="So Y."/>
        </authorList>
    </citation>
    <scope>NUCLEOTIDE SEQUENCE</scope>
    <source>
        <strain evidence="8">STR2</strain>
    </source>
</reference>
<evidence type="ECO:0000259" key="7">
    <source>
        <dbReference type="PROSITE" id="PS51935"/>
    </source>
</evidence>
<organism evidence="8 9">
    <name type="scientific">Nocardioides pini</name>
    <dbReference type="NCBI Taxonomy" id="2975053"/>
    <lineage>
        <taxon>Bacteria</taxon>
        <taxon>Bacillati</taxon>
        <taxon>Actinomycetota</taxon>
        <taxon>Actinomycetes</taxon>
        <taxon>Propionibacteriales</taxon>
        <taxon>Nocardioidaceae</taxon>
        <taxon>Nocardioides</taxon>
    </lineage>
</organism>
<feature type="region of interest" description="Disordered" evidence="5">
    <location>
        <begin position="30"/>
        <end position="61"/>
    </location>
</feature>